<sequence length="107" mass="11777">MPFRRAGQSRVSSPKVYPAHRAVEDLSAELAKQNMSALYSMPPEQGCIMLGKLTQIIPARASNLNVKREAVGPHSTPPPKLERRYSNVAQPARDAMALVLLVKLYPP</sequence>
<organism evidence="1 2">
    <name type="scientific">Puccinia graminis f. sp. tritici</name>
    <dbReference type="NCBI Taxonomy" id="56615"/>
    <lineage>
        <taxon>Eukaryota</taxon>
        <taxon>Fungi</taxon>
        <taxon>Dikarya</taxon>
        <taxon>Basidiomycota</taxon>
        <taxon>Pucciniomycotina</taxon>
        <taxon>Pucciniomycetes</taxon>
        <taxon>Pucciniales</taxon>
        <taxon>Pucciniaceae</taxon>
        <taxon>Puccinia</taxon>
    </lineage>
</organism>
<name>A0A5B0PB82_PUCGR</name>
<proteinExistence type="predicted"/>
<accession>A0A5B0PB82</accession>
<dbReference type="EMBL" id="VDEP01000345">
    <property type="protein sequence ID" value="KAA1098835.1"/>
    <property type="molecule type" value="Genomic_DNA"/>
</dbReference>
<evidence type="ECO:0000313" key="2">
    <source>
        <dbReference type="Proteomes" id="UP000325313"/>
    </source>
</evidence>
<gene>
    <name evidence="1" type="ORF">PGTUg99_010515</name>
</gene>
<evidence type="ECO:0000313" key="1">
    <source>
        <dbReference type="EMBL" id="KAA1098835.1"/>
    </source>
</evidence>
<protein>
    <submittedName>
        <fullName evidence="1">Uncharacterized protein</fullName>
    </submittedName>
</protein>
<comment type="caution">
    <text evidence="1">The sequence shown here is derived from an EMBL/GenBank/DDBJ whole genome shotgun (WGS) entry which is preliminary data.</text>
</comment>
<reference evidence="1 2" key="1">
    <citation type="submission" date="2019-05" db="EMBL/GenBank/DDBJ databases">
        <title>Emergence of the Ug99 lineage of the wheat stem rust pathogen through somatic hybridization.</title>
        <authorList>
            <person name="Li F."/>
            <person name="Upadhyaya N.M."/>
            <person name="Sperschneider J."/>
            <person name="Matny O."/>
            <person name="Nguyen-Phuc H."/>
            <person name="Mago R."/>
            <person name="Raley C."/>
            <person name="Miller M.E."/>
            <person name="Silverstein K.A.T."/>
            <person name="Henningsen E."/>
            <person name="Hirsch C.D."/>
            <person name="Visser B."/>
            <person name="Pretorius Z.A."/>
            <person name="Steffenson B.J."/>
            <person name="Schwessinger B."/>
            <person name="Dodds P.N."/>
            <person name="Figueroa M."/>
        </authorList>
    </citation>
    <scope>NUCLEOTIDE SEQUENCE [LARGE SCALE GENOMIC DNA]</scope>
    <source>
        <strain evidence="1 2">Ug99</strain>
    </source>
</reference>
<dbReference type="AlphaFoldDB" id="A0A5B0PB82"/>
<dbReference type="Proteomes" id="UP000325313">
    <property type="component" value="Unassembled WGS sequence"/>
</dbReference>